<feature type="region of interest" description="Disordered" evidence="1">
    <location>
        <begin position="63"/>
        <end position="104"/>
    </location>
</feature>
<organism evidence="2 3">
    <name type="scientific">Mandrillus leucophaeus</name>
    <name type="common">Drill</name>
    <name type="synonym">Papio leucophaeus</name>
    <dbReference type="NCBI Taxonomy" id="9568"/>
    <lineage>
        <taxon>Eukaryota</taxon>
        <taxon>Metazoa</taxon>
        <taxon>Chordata</taxon>
        <taxon>Craniata</taxon>
        <taxon>Vertebrata</taxon>
        <taxon>Euteleostomi</taxon>
        <taxon>Mammalia</taxon>
        <taxon>Eutheria</taxon>
        <taxon>Euarchontoglires</taxon>
        <taxon>Primates</taxon>
        <taxon>Haplorrhini</taxon>
        <taxon>Catarrhini</taxon>
        <taxon>Cercopithecidae</taxon>
        <taxon>Cercopithecinae</taxon>
        <taxon>Mandrillus</taxon>
    </lineage>
</organism>
<dbReference type="Ensembl" id="ENSMLET00000059580.1">
    <property type="protein sequence ID" value="ENSMLEP00000035980.1"/>
    <property type="gene ID" value="ENSMLEG00000042122.1"/>
</dbReference>
<keyword evidence="3" id="KW-1185">Reference proteome</keyword>
<sequence length="227" mass="23993">VTLRPQAWLPEGSEEQLRCADHPSVWASQCRGPRGWGQASHVPRGWVGCMLPSIPVGPVPWSVSEPRGEWSPSRAPGPPPHPCPAPKGRKSQGPLPPAAQPLQAPWQPPVLEQKVPLSQPSAGGSAETGWNEGGVFISLPSPSHATPPTGLQVLLMRWDVIEDKKEGKMTPTPSSPSFEKVRASESGGGAEGGSHGRCQKEGWRGHVWAVAWAGQSGLSCPAVALPK</sequence>
<feature type="compositionally biased region" description="Gly residues" evidence="1">
    <location>
        <begin position="186"/>
        <end position="195"/>
    </location>
</feature>
<accession>A0A2K6A7E0</accession>
<name>A0A2K6A7E0_MANLE</name>
<feature type="region of interest" description="Disordered" evidence="1">
    <location>
        <begin position="165"/>
        <end position="199"/>
    </location>
</feature>
<evidence type="ECO:0000313" key="3">
    <source>
        <dbReference type="Proteomes" id="UP000233140"/>
    </source>
</evidence>
<dbReference type="OMA" id="KEGWRGH"/>
<feature type="compositionally biased region" description="Pro residues" evidence="1">
    <location>
        <begin position="75"/>
        <end position="85"/>
    </location>
</feature>
<dbReference type="GeneTree" id="ENSGT00910000147774"/>
<protein>
    <submittedName>
        <fullName evidence="2">Uncharacterized protein</fullName>
    </submittedName>
</protein>
<reference evidence="2" key="2">
    <citation type="submission" date="2025-09" db="UniProtKB">
        <authorList>
            <consortium name="Ensembl"/>
        </authorList>
    </citation>
    <scope>IDENTIFICATION</scope>
</reference>
<proteinExistence type="predicted"/>
<dbReference type="Proteomes" id="UP000233140">
    <property type="component" value="Unassembled WGS sequence"/>
</dbReference>
<evidence type="ECO:0000313" key="2">
    <source>
        <dbReference type="Ensembl" id="ENSMLEP00000035980.1"/>
    </source>
</evidence>
<reference evidence="2" key="1">
    <citation type="submission" date="2025-08" db="UniProtKB">
        <authorList>
            <consortium name="Ensembl"/>
        </authorList>
    </citation>
    <scope>IDENTIFICATION</scope>
</reference>
<evidence type="ECO:0000256" key="1">
    <source>
        <dbReference type="SAM" id="MobiDB-lite"/>
    </source>
</evidence>
<dbReference type="AlphaFoldDB" id="A0A2K6A7E0"/>